<dbReference type="AlphaFoldDB" id="A0A031K442"/>
<organism evidence="2 3">
    <name type="scientific">Novosphingobium resinovorum</name>
    <dbReference type="NCBI Taxonomy" id="158500"/>
    <lineage>
        <taxon>Bacteria</taxon>
        <taxon>Pseudomonadati</taxon>
        <taxon>Pseudomonadota</taxon>
        <taxon>Alphaproteobacteria</taxon>
        <taxon>Sphingomonadales</taxon>
        <taxon>Sphingomonadaceae</taxon>
        <taxon>Novosphingobium</taxon>
    </lineage>
</organism>
<dbReference type="Proteomes" id="UP000024329">
    <property type="component" value="Unassembled WGS sequence"/>
</dbReference>
<evidence type="ECO:0000313" key="3">
    <source>
        <dbReference type="Proteomes" id="UP000024329"/>
    </source>
</evidence>
<dbReference type="eggNOG" id="ENOG5033MN8">
    <property type="taxonomic scope" value="Bacteria"/>
</dbReference>
<dbReference type="Pfam" id="PF13471">
    <property type="entry name" value="Transglut_core3"/>
    <property type="match status" value="1"/>
</dbReference>
<reference evidence="2 3" key="1">
    <citation type="submission" date="2014-03" db="EMBL/GenBank/DDBJ databases">
        <title>Whole genome sequence of Novosphingobium resinovorum KF1.</title>
        <authorList>
            <person name="Gan H.M."/>
            <person name="Gan H.Y."/>
            <person name="Chew T.H."/>
            <person name="Savka M.A."/>
        </authorList>
    </citation>
    <scope>NUCLEOTIDE SEQUENCE [LARGE SCALE GENOMIC DNA]</scope>
    <source>
        <strain evidence="2 3">KF1</strain>
    </source>
</reference>
<feature type="domain" description="Microcin J25-processing protein McjB C-terminal" evidence="1">
    <location>
        <begin position="133"/>
        <end position="241"/>
    </location>
</feature>
<dbReference type="InterPro" id="IPR053521">
    <property type="entry name" value="McjB-like"/>
</dbReference>
<dbReference type="PATRIC" id="fig|158500.4.peg.1210"/>
<name>A0A031K442_9SPHN</name>
<dbReference type="EMBL" id="JFYZ01000002">
    <property type="protein sequence ID" value="EZP83984.1"/>
    <property type="molecule type" value="Genomic_DNA"/>
</dbReference>
<protein>
    <recommendedName>
        <fullName evidence="1">Microcin J25-processing protein McjB C-terminal domain-containing protein</fullName>
    </recommendedName>
</protein>
<dbReference type="NCBIfam" id="NF033537">
    <property type="entry name" value="lasso_biosyn_B2"/>
    <property type="match status" value="1"/>
</dbReference>
<proteinExistence type="predicted"/>
<evidence type="ECO:0000313" key="2">
    <source>
        <dbReference type="EMBL" id="EZP83984.1"/>
    </source>
</evidence>
<sequence length="243" mass="26141">MSISCSAAASRPTTDSERRAVLCGAPLLSSAPTDMISLLRPGLYCREIDGDFIMFDLHADRYFMPAAAAADALARFLAGTGDAGDDMLLRARGLITEARPEQVEIAPATASLVDMPLAPAPLCMTIVSVSAQARARRDLRRRKICDIVRRLAETPDADAPGSAHITHEVAAAFLRARRHVHATDQCLARGIAMKRILTRRGCSSSLVFGVSMPFAAHCWVQAGATVLTDPLDVVLRYQPIFAV</sequence>
<accession>A0A031K442</accession>
<dbReference type="MEROPS" id="C96.001"/>
<gene>
    <name evidence="2" type="ORF">BV97_01177</name>
</gene>
<comment type="caution">
    <text evidence="2">The sequence shown here is derived from an EMBL/GenBank/DDBJ whole genome shotgun (WGS) entry which is preliminary data.</text>
</comment>
<dbReference type="InterPro" id="IPR032708">
    <property type="entry name" value="McjB_C"/>
</dbReference>
<evidence type="ECO:0000259" key="1">
    <source>
        <dbReference type="Pfam" id="PF13471"/>
    </source>
</evidence>